<dbReference type="Proteomes" id="UP000032309">
    <property type="component" value="Unassembled WGS sequence"/>
</dbReference>
<evidence type="ECO:0000313" key="2">
    <source>
        <dbReference type="Proteomes" id="UP000032309"/>
    </source>
</evidence>
<comment type="caution">
    <text evidence="1">The sequence shown here is derived from an EMBL/GenBank/DDBJ whole genome shotgun (WGS) entry which is preliminary data.</text>
</comment>
<protein>
    <recommendedName>
        <fullName evidence="3">MarR family transcriptional regulator</fullName>
    </recommendedName>
</protein>
<sequence>MANLQTGTRYAEIPISEFCAETGLKRSSVIRAIRKLERMNIIKIRLGNHANAYCINEDYKSWKSFKKE</sequence>
<evidence type="ECO:0008006" key="3">
    <source>
        <dbReference type="Google" id="ProtNLM"/>
    </source>
</evidence>
<organism evidence="1 2">
    <name type="scientific">Candidatus Brocadia sinica JPN1</name>
    <dbReference type="NCBI Taxonomy" id="1197129"/>
    <lineage>
        <taxon>Bacteria</taxon>
        <taxon>Pseudomonadati</taxon>
        <taxon>Planctomycetota</taxon>
        <taxon>Candidatus Brocadiia</taxon>
        <taxon>Candidatus Brocadiales</taxon>
        <taxon>Candidatus Brocadiaceae</taxon>
        <taxon>Candidatus Brocadia</taxon>
    </lineage>
</organism>
<dbReference type="SUPFAM" id="SSF46785">
    <property type="entry name" value="Winged helix' DNA-binding domain"/>
    <property type="match status" value="1"/>
</dbReference>
<dbReference type="Gene3D" id="1.10.10.10">
    <property type="entry name" value="Winged helix-like DNA-binding domain superfamily/Winged helix DNA-binding domain"/>
    <property type="match status" value="1"/>
</dbReference>
<proteinExistence type="predicted"/>
<gene>
    <name evidence="1" type="ORF">BROSI_A2646</name>
</gene>
<name>A0ABQ0K076_9BACT</name>
<accession>A0ABQ0K076</accession>
<dbReference type="InterPro" id="IPR036388">
    <property type="entry name" value="WH-like_DNA-bd_sf"/>
</dbReference>
<evidence type="ECO:0000313" key="1">
    <source>
        <dbReference type="EMBL" id="GAN34110.1"/>
    </source>
</evidence>
<dbReference type="RefSeq" id="WP_052564175.1">
    <property type="nucleotide sequence ID" value="NZ_BAFN01000001.1"/>
</dbReference>
<dbReference type="InterPro" id="IPR036390">
    <property type="entry name" value="WH_DNA-bd_sf"/>
</dbReference>
<reference evidence="2" key="1">
    <citation type="journal article" date="2015" name="Genome Announc.">
        <title>Draft Genome Sequence of an Anaerobic Ammonium-Oxidizing Bacterium, "Candidatus Brocadia sinica".</title>
        <authorList>
            <person name="Oshiki M."/>
            <person name="Shinyako-Hata K."/>
            <person name="Satoh H."/>
            <person name="Okabe S."/>
        </authorList>
    </citation>
    <scope>NUCLEOTIDE SEQUENCE [LARGE SCALE GENOMIC DNA]</scope>
    <source>
        <strain evidence="2">JPN1</strain>
    </source>
</reference>
<dbReference type="EMBL" id="BAFN01000001">
    <property type="protein sequence ID" value="GAN34110.1"/>
    <property type="molecule type" value="Genomic_DNA"/>
</dbReference>
<keyword evidence="2" id="KW-1185">Reference proteome</keyword>